<reference evidence="2 3" key="1">
    <citation type="submission" date="2018-08" db="EMBL/GenBank/DDBJ databases">
        <title>Fibrisoma montanum sp. nov., isolated from Danxia mountain soil.</title>
        <authorList>
            <person name="Huang Y."/>
        </authorList>
    </citation>
    <scope>NUCLEOTIDE SEQUENCE [LARGE SCALE GENOMIC DNA]</scope>
    <source>
        <strain evidence="2 3">HYT19</strain>
    </source>
</reference>
<dbReference type="Proteomes" id="UP000283523">
    <property type="component" value="Unassembled WGS sequence"/>
</dbReference>
<evidence type="ECO:0000313" key="2">
    <source>
        <dbReference type="EMBL" id="RIV22474.1"/>
    </source>
</evidence>
<dbReference type="OrthoDB" id="9787435at2"/>
<evidence type="ECO:0000313" key="3">
    <source>
        <dbReference type="Proteomes" id="UP000283523"/>
    </source>
</evidence>
<sequence>MKAIVLEGQGKPLQLVDLPTPTPATGQVQVQLKAAALNRRDWWLQQGASRQPSVPGSDGTGIITAVGEGVSPDRIGKEVVILPSLYWGDNPLAQSADFQILGIPSQGTFAEYIVVPAENVYDKPTYLSFAETAALPLAALTGYRALFTQGNLKPGQNVLLTGIGGGVALFMLQIANQIGANVYVTSGSAEKLERAKQYGARGGVNYHDADWVDQLKAASGNGFDLIVDSAAGNGFADLVKLAKIGGRIVFFGATRGNLPELVPNALYSKQLALIGTMMGSPDEFAAVLTFYEQHQLRPVIDDALPLAEADQAIRKMTTSEQFGKIVLSIA</sequence>
<dbReference type="SMART" id="SM00829">
    <property type="entry name" value="PKS_ER"/>
    <property type="match status" value="1"/>
</dbReference>
<dbReference type="Pfam" id="PF08240">
    <property type="entry name" value="ADH_N"/>
    <property type="match status" value="1"/>
</dbReference>
<gene>
    <name evidence="2" type="ORF">DYU11_15775</name>
</gene>
<evidence type="ECO:0000259" key="1">
    <source>
        <dbReference type="SMART" id="SM00829"/>
    </source>
</evidence>
<dbReference type="InterPro" id="IPR013154">
    <property type="entry name" value="ADH-like_N"/>
</dbReference>
<dbReference type="AlphaFoldDB" id="A0A418M8Q0"/>
<dbReference type="SUPFAM" id="SSF50129">
    <property type="entry name" value="GroES-like"/>
    <property type="match status" value="1"/>
</dbReference>
<accession>A0A418M8Q0</accession>
<comment type="caution">
    <text evidence="2">The sequence shown here is derived from an EMBL/GenBank/DDBJ whole genome shotgun (WGS) entry which is preliminary data.</text>
</comment>
<dbReference type="SUPFAM" id="SSF51735">
    <property type="entry name" value="NAD(P)-binding Rossmann-fold domains"/>
    <property type="match status" value="1"/>
</dbReference>
<dbReference type="InterPro" id="IPR011032">
    <property type="entry name" value="GroES-like_sf"/>
</dbReference>
<dbReference type="Gene3D" id="3.40.50.720">
    <property type="entry name" value="NAD(P)-binding Rossmann-like Domain"/>
    <property type="match status" value="1"/>
</dbReference>
<dbReference type="Gene3D" id="3.90.180.10">
    <property type="entry name" value="Medium-chain alcohol dehydrogenases, catalytic domain"/>
    <property type="match status" value="1"/>
</dbReference>
<name>A0A418M8Q0_9BACT</name>
<protein>
    <submittedName>
        <fullName evidence="2">Alcohol dehydrogenase</fullName>
    </submittedName>
</protein>
<dbReference type="GO" id="GO:0016491">
    <property type="term" value="F:oxidoreductase activity"/>
    <property type="evidence" value="ECO:0007669"/>
    <property type="project" value="InterPro"/>
</dbReference>
<dbReference type="InterPro" id="IPR020843">
    <property type="entry name" value="ER"/>
</dbReference>
<dbReference type="InterPro" id="IPR052711">
    <property type="entry name" value="Zinc_ADH-like"/>
</dbReference>
<dbReference type="RefSeq" id="WP_119668659.1">
    <property type="nucleotide sequence ID" value="NZ_QXED01000004.1"/>
</dbReference>
<feature type="domain" description="Enoyl reductase (ER)" evidence="1">
    <location>
        <begin position="8"/>
        <end position="327"/>
    </location>
</feature>
<dbReference type="PANTHER" id="PTHR45033:SF3">
    <property type="entry name" value="DEHYDROGENASE, PUTATIVE (AFU_ORTHOLOGUE AFUA_2G13270)-RELATED"/>
    <property type="match status" value="1"/>
</dbReference>
<dbReference type="EMBL" id="QXED01000004">
    <property type="protein sequence ID" value="RIV22474.1"/>
    <property type="molecule type" value="Genomic_DNA"/>
</dbReference>
<dbReference type="InterPro" id="IPR013149">
    <property type="entry name" value="ADH-like_C"/>
</dbReference>
<proteinExistence type="predicted"/>
<organism evidence="2 3">
    <name type="scientific">Fibrisoma montanum</name>
    <dbReference type="NCBI Taxonomy" id="2305895"/>
    <lineage>
        <taxon>Bacteria</taxon>
        <taxon>Pseudomonadati</taxon>
        <taxon>Bacteroidota</taxon>
        <taxon>Cytophagia</taxon>
        <taxon>Cytophagales</taxon>
        <taxon>Spirosomataceae</taxon>
        <taxon>Fibrisoma</taxon>
    </lineage>
</organism>
<dbReference type="PANTHER" id="PTHR45033">
    <property type="match status" value="1"/>
</dbReference>
<dbReference type="Pfam" id="PF00107">
    <property type="entry name" value="ADH_zinc_N"/>
    <property type="match status" value="1"/>
</dbReference>
<dbReference type="InterPro" id="IPR036291">
    <property type="entry name" value="NAD(P)-bd_dom_sf"/>
</dbReference>
<keyword evidence="3" id="KW-1185">Reference proteome</keyword>